<evidence type="ECO:0000313" key="2">
    <source>
        <dbReference type="Proteomes" id="UP000294555"/>
    </source>
</evidence>
<accession>A0A4R1NLC4</accession>
<organism evidence="1 2">
    <name type="scientific">Sodalis ligni</name>
    <dbReference type="NCBI Taxonomy" id="2697027"/>
    <lineage>
        <taxon>Bacteria</taxon>
        <taxon>Pseudomonadati</taxon>
        <taxon>Pseudomonadota</taxon>
        <taxon>Gammaproteobacteria</taxon>
        <taxon>Enterobacterales</taxon>
        <taxon>Bruguierivoracaceae</taxon>
        <taxon>Sodalis</taxon>
    </lineage>
</organism>
<reference evidence="1 2" key="1">
    <citation type="submission" date="2019-02" db="EMBL/GenBank/DDBJ databases">
        <title>Investigation of anaerobic lignin degradation for improved lignocellulosic biofuels.</title>
        <authorList>
            <person name="Deangelis K."/>
        </authorList>
    </citation>
    <scope>NUCLEOTIDE SEQUENCE [LARGE SCALE GENOMIC DNA]</scope>
    <source>
        <strain evidence="1 2">159R</strain>
    </source>
</reference>
<sequence>MENNSLSLPKGMESIIDAQGSLYVNINLTDEMGNVLNPMSEEEKAAVSQRMATGDLTAEQSATALLTQWGNMLGGVVTMGPGAVVGTTAVVTGGVIGGVAKSGVQSVTKGDKPFSYTDALIATGLGAVMQGRGIVAQEVINIGGAYLGGTIKGESPVGPMVGAAVGTAVGAGTNKIVVDKLKPVLAENTGEMIGNVIGSMSAEAADNSMQNTLNNRK</sequence>
<dbReference type="EMBL" id="SJOI01000001">
    <property type="protein sequence ID" value="TCL05020.1"/>
    <property type="molecule type" value="Genomic_DNA"/>
</dbReference>
<proteinExistence type="predicted"/>
<name>A0A4R1NLC4_9GAMM</name>
<dbReference type="AlphaFoldDB" id="A0A4R1NLC4"/>
<dbReference type="Proteomes" id="UP000294555">
    <property type="component" value="Unassembled WGS sequence"/>
</dbReference>
<evidence type="ECO:0000313" key="1">
    <source>
        <dbReference type="EMBL" id="TCL05020.1"/>
    </source>
</evidence>
<protein>
    <submittedName>
        <fullName evidence="1">Uncharacterized protein</fullName>
    </submittedName>
</protein>
<comment type="caution">
    <text evidence="1">The sequence shown here is derived from an EMBL/GenBank/DDBJ whole genome shotgun (WGS) entry which is preliminary data.</text>
</comment>
<gene>
    <name evidence="1" type="ORF">EZJ58_3174</name>
</gene>
<keyword evidence="2" id="KW-1185">Reference proteome</keyword>